<evidence type="ECO:0000313" key="8">
    <source>
        <dbReference type="RefSeq" id="XP_034240543.1"/>
    </source>
</evidence>
<feature type="transmembrane region" description="Helical" evidence="6">
    <location>
        <begin position="181"/>
        <end position="206"/>
    </location>
</feature>
<comment type="subcellular location">
    <subcellularLocation>
        <location evidence="1">Membrane</location>
        <topology evidence="1">Multi-pass membrane protein</topology>
    </subcellularLocation>
</comment>
<feature type="transmembrane region" description="Helical" evidence="6">
    <location>
        <begin position="473"/>
        <end position="492"/>
    </location>
</feature>
<feature type="transmembrane region" description="Helical" evidence="6">
    <location>
        <begin position="120"/>
        <end position="138"/>
    </location>
</feature>
<evidence type="ECO:0000256" key="2">
    <source>
        <dbReference type="ARBA" id="ARBA00022692"/>
    </source>
</evidence>
<feature type="transmembrane region" description="Helical" evidence="6">
    <location>
        <begin position="150"/>
        <end position="169"/>
    </location>
</feature>
<evidence type="ECO:0000256" key="4">
    <source>
        <dbReference type="ARBA" id="ARBA00023136"/>
    </source>
</evidence>
<feature type="transmembrane region" description="Helical" evidence="6">
    <location>
        <begin position="382"/>
        <end position="401"/>
    </location>
</feature>
<sequence length="512" mass="56494">MAIPEAEPLEAPAPGQPGPEAKRSASSPDDHGVDVALGNRRHGAASCCSGLWRAARCVTVEPVLFSYMFAFMLTSVVEQDFYVDRACRAHLNLSDYVCSHIRDKGNEDDLSRVQIEVASFYQYNGIASNAVPFILALFLGSWSDRRGRKLLLLLGLAGQIYYFAMLTLVSTQVTWRLETVLALASFPAALTGSNLAIFASTFSYMADISSTADRTLRIAILDGSYLASMPTGIALGSYLFRSVVNRSFTIMFIINTVIMTCTFLYSLVRLKWQTADSQKPLKGVNICTDFFDWKHVVDSLRAVVRPRANHGRLYLLLIILSMGLYTFQRNERQMSFLYTQKQFKWSVSEFSDFRTFQTATYAVVTLLGAPLLTKLCGLKDSVIVLIGAPAHAIARVIFALAEVPWLFYFGAGVSSLGPTVAPVLRSMTSKVVSFEERGKVFAILAVADSAVPLVSSVIYTQVYHATLNSYPAAIYWVTVASQGLVFIFILIVHFSMKKTFSSDIQALDAEGK</sequence>
<feature type="transmembrane region" description="Helical" evidence="6">
    <location>
        <begin position="440"/>
        <end position="461"/>
    </location>
</feature>
<dbReference type="OrthoDB" id="419734at2759"/>
<dbReference type="InParanoid" id="A0A6P8YKZ3"/>
<feature type="transmembrane region" description="Helical" evidence="6">
    <location>
        <begin position="358"/>
        <end position="375"/>
    </location>
</feature>
<feature type="transmembrane region" description="Helical" evidence="6">
    <location>
        <begin position="311"/>
        <end position="328"/>
    </location>
</feature>
<evidence type="ECO:0000256" key="6">
    <source>
        <dbReference type="SAM" id="Phobius"/>
    </source>
</evidence>
<feature type="compositionally biased region" description="Low complexity" evidence="5">
    <location>
        <begin position="1"/>
        <end position="13"/>
    </location>
</feature>
<dbReference type="InterPro" id="IPR011701">
    <property type="entry name" value="MFS"/>
</dbReference>
<protein>
    <submittedName>
        <fullName evidence="8">Proton-coupled folate transporter-like isoform X2</fullName>
    </submittedName>
</protein>
<evidence type="ECO:0000256" key="1">
    <source>
        <dbReference type="ARBA" id="ARBA00004141"/>
    </source>
</evidence>
<dbReference type="SUPFAM" id="SSF103473">
    <property type="entry name" value="MFS general substrate transporter"/>
    <property type="match status" value="1"/>
</dbReference>
<feature type="compositionally biased region" description="Basic and acidic residues" evidence="5">
    <location>
        <begin position="20"/>
        <end position="33"/>
    </location>
</feature>
<keyword evidence="3 6" id="KW-1133">Transmembrane helix</keyword>
<dbReference type="RefSeq" id="XP_034240543.1">
    <property type="nucleotide sequence ID" value="XM_034384652.1"/>
</dbReference>
<dbReference type="Pfam" id="PF07690">
    <property type="entry name" value="MFS_1"/>
    <property type="match status" value="1"/>
</dbReference>
<gene>
    <name evidence="8" type="primary">LOC117644920</name>
</gene>
<feature type="region of interest" description="Disordered" evidence="5">
    <location>
        <begin position="1"/>
        <end position="35"/>
    </location>
</feature>
<evidence type="ECO:0000256" key="5">
    <source>
        <dbReference type="SAM" id="MobiDB-lite"/>
    </source>
</evidence>
<evidence type="ECO:0000313" key="7">
    <source>
        <dbReference type="Proteomes" id="UP000515158"/>
    </source>
</evidence>
<feature type="transmembrane region" description="Helical" evidence="6">
    <location>
        <begin position="407"/>
        <end position="428"/>
    </location>
</feature>
<keyword evidence="4 6" id="KW-0472">Membrane</keyword>
<feature type="transmembrane region" description="Helical" evidence="6">
    <location>
        <begin position="218"/>
        <end position="240"/>
    </location>
</feature>
<accession>A0A6P8YKZ3</accession>
<dbReference type="Proteomes" id="UP000515158">
    <property type="component" value="Unplaced"/>
</dbReference>
<dbReference type="PANTHER" id="PTHR23507">
    <property type="entry name" value="ZGC:174356"/>
    <property type="match status" value="1"/>
</dbReference>
<dbReference type="GeneID" id="117644920"/>
<keyword evidence="7" id="KW-1185">Reference proteome</keyword>
<dbReference type="PANTHER" id="PTHR23507:SF37">
    <property type="entry name" value="GH08173P"/>
    <property type="match status" value="1"/>
</dbReference>
<evidence type="ECO:0000256" key="3">
    <source>
        <dbReference type="ARBA" id="ARBA00022989"/>
    </source>
</evidence>
<reference evidence="8" key="1">
    <citation type="submission" date="2025-08" db="UniProtKB">
        <authorList>
            <consortium name="RefSeq"/>
        </authorList>
    </citation>
    <scope>IDENTIFICATION</scope>
    <source>
        <tissue evidence="8">Total insect</tissue>
    </source>
</reference>
<dbReference type="GO" id="GO:0016020">
    <property type="term" value="C:membrane"/>
    <property type="evidence" value="ECO:0007669"/>
    <property type="project" value="UniProtKB-SubCell"/>
</dbReference>
<dbReference type="GO" id="GO:0022857">
    <property type="term" value="F:transmembrane transporter activity"/>
    <property type="evidence" value="ECO:0007669"/>
    <property type="project" value="InterPro"/>
</dbReference>
<proteinExistence type="predicted"/>
<dbReference type="FunCoup" id="A0A6P8YKZ3">
    <property type="interactions" value="114"/>
</dbReference>
<name>A0A6P8YKZ3_THRPL</name>
<dbReference type="InterPro" id="IPR036259">
    <property type="entry name" value="MFS_trans_sf"/>
</dbReference>
<dbReference type="Gene3D" id="1.20.1250.20">
    <property type="entry name" value="MFS general substrate transporter like domains"/>
    <property type="match status" value="1"/>
</dbReference>
<dbReference type="AlphaFoldDB" id="A0A6P8YKZ3"/>
<organism evidence="8">
    <name type="scientific">Thrips palmi</name>
    <name type="common">Melon thrips</name>
    <dbReference type="NCBI Taxonomy" id="161013"/>
    <lineage>
        <taxon>Eukaryota</taxon>
        <taxon>Metazoa</taxon>
        <taxon>Ecdysozoa</taxon>
        <taxon>Arthropoda</taxon>
        <taxon>Hexapoda</taxon>
        <taxon>Insecta</taxon>
        <taxon>Pterygota</taxon>
        <taxon>Neoptera</taxon>
        <taxon>Paraneoptera</taxon>
        <taxon>Thysanoptera</taxon>
        <taxon>Terebrantia</taxon>
        <taxon>Thripoidea</taxon>
        <taxon>Thripidae</taxon>
        <taxon>Thrips</taxon>
    </lineage>
</organism>
<feature type="transmembrane region" description="Helical" evidence="6">
    <location>
        <begin position="246"/>
        <end position="268"/>
    </location>
</feature>
<keyword evidence="2 6" id="KW-0812">Transmembrane</keyword>